<keyword evidence="3" id="KW-0539">Nucleus</keyword>
<dbReference type="PANTHER" id="PTHR12928:SF0">
    <property type="entry name" value="FSHD REGION GENE 1"/>
    <property type="match status" value="1"/>
</dbReference>
<evidence type="ECO:0000313" key="5">
    <source>
        <dbReference type="EMBL" id="KAF1813588.1"/>
    </source>
</evidence>
<reference evidence="7" key="2">
    <citation type="submission" date="2020-04" db="EMBL/GenBank/DDBJ databases">
        <authorList>
            <consortium name="NCBI Genome Project"/>
        </authorList>
    </citation>
    <scope>NUCLEOTIDE SEQUENCE</scope>
    <source>
        <strain evidence="7">CBS 781.70</strain>
    </source>
</reference>
<dbReference type="InterPro" id="IPR010414">
    <property type="entry name" value="FRG1"/>
</dbReference>
<dbReference type="RefSeq" id="XP_033535219.1">
    <property type="nucleotide sequence ID" value="XM_033679130.1"/>
</dbReference>
<dbReference type="Gene3D" id="2.80.10.50">
    <property type="match status" value="1"/>
</dbReference>
<evidence type="ECO:0000256" key="4">
    <source>
        <dbReference type="SAM" id="MobiDB-lite"/>
    </source>
</evidence>
<dbReference type="InterPro" id="IPR008999">
    <property type="entry name" value="Actin-crosslinking"/>
</dbReference>
<comment type="subcellular location">
    <subcellularLocation>
        <location evidence="1">Nucleus</location>
        <location evidence="1">Nucleolus</location>
    </subcellularLocation>
</comment>
<evidence type="ECO:0000313" key="6">
    <source>
        <dbReference type="Proteomes" id="UP000504638"/>
    </source>
</evidence>
<evidence type="ECO:0000313" key="7">
    <source>
        <dbReference type="RefSeq" id="XP_033535219.1"/>
    </source>
</evidence>
<dbReference type="EMBL" id="ML975154">
    <property type="protein sequence ID" value="KAF1813588.1"/>
    <property type="molecule type" value="Genomic_DNA"/>
</dbReference>
<comment type="similarity">
    <text evidence="2">Belongs to the FRG1 family.</text>
</comment>
<proteinExistence type="inferred from homology"/>
<organism evidence="5">
    <name type="scientific">Eremomyces bilateralis CBS 781.70</name>
    <dbReference type="NCBI Taxonomy" id="1392243"/>
    <lineage>
        <taxon>Eukaryota</taxon>
        <taxon>Fungi</taxon>
        <taxon>Dikarya</taxon>
        <taxon>Ascomycota</taxon>
        <taxon>Pezizomycotina</taxon>
        <taxon>Dothideomycetes</taxon>
        <taxon>Dothideomycetes incertae sedis</taxon>
        <taxon>Eremomycetales</taxon>
        <taxon>Eremomycetaceae</taxon>
        <taxon>Eremomyces</taxon>
    </lineage>
</organism>
<accession>A0A6G1G6C5</accession>
<dbReference type="Proteomes" id="UP000504638">
    <property type="component" value="Unplaced"/>
</dbReference>
<evidence type="ECO:0000256" key="2">
    <source>
        <dbReference type="ARBA" id="ARBA00010878"/>
    </source>
</evidence>
<reference evidence="7" key="3">
    <citation type="submission" date="2025-04" db="UniProtKB">
        <authorList>
            <consortium name="RefSeq"/>
        </authorList>
    </citation>
    <scope>IDENTIFICATION</scope>
    <source>
        <strain evidence="7">CBS 781.70</strain>
    </source>
</reference>
<evidence type="ECO:0000256" key="1">
    <source>
        <dbReference type="ARBA" id="ARBA00004604"/>
    </source>
</evidence>
<dbReference type="GO" id="GO:0051015">
    <property type="term" value="F:actin filament binding"/>
    <property type="evidence" value="ECO:0007669"/>
    <property type="project" value="TreeGrafter"/>
</dbReference>
<reference evidence="5 7" key="1">
    <citation type="submission" date="2020-01" db="EMBL/GenBank/DDBJ databases">
        <authorList>
            <consortium name="DOE Joint Genome Institute"/>
            <person name="Haridas S."/>
            <person name="Albert R."/>
            <person name="Binder M."/>
            <person name="Bloem J."/>
            <person name="Labutti K."/>
            <person name="Salamov A."/>
            <person name="Andreopoulos B."/>
            <person name="Baker S.E."/>
            <person name="Barry K."/>
            <person name="Bills G."/>
            <person name="Bluhm B.H."/>
            <person name="Cannon C."/>
            <person name="Castanera R."/>
            <person name="Culley D.E."/>
            <person name="Daum C."/>
            <person name="Ezra D."/>
            <person name="Gonzalez J.B."/>
            <person name="Henrissat B."/>
            <person name="Kuo A."/>
            <person name="Liang C."/>
            <person name="Lipzen A."/>
            <person name="Lutzoni F."/>
            <person name="Magnuson J."/>
            <person name="Mondo S."/>
            <person name="Nolan M."/>
            <person name="Ohm R."/>
            <person name="Pangilinan J."/>
            <person name="Park H.-J."/>
            <person name="Ramirez L."/>
            <person name="Alfaro M."/>
            <person name="Sun H."/>
            <person name="Tritt A."/>
            <person name="Yoshinaga Y."/>
            <person name="Zwiers L.-H."/>
            <person name="Turgeon B.G."/>
            <person name="Goodwin S.B."/>
            <person name="Spatafora J.W."/>
            <person name="Crous P.W."/>
            <person name="Grigoriev I.V."/>
        </authorList>
    </citation>
    <scope>NUCLEOTIDE SEQUENCE</scope>
    <source>
        <strain evidence="5 7">CBS 781.70</strain>
    </source>
</reference>
<dbReference type="OrthoDB" id="5539371at2759"/>
<protein>
    <recommendedName>
        <fullName evidence="8">Actin-crosslinking protein</fullName>
    </recommendedName>
</protein>
<dbReference type="GO" id="GO:0005730">
    <property type="term" value="C:nucleolus"/>
    <property type="evidence" value="ECO:0007669"/>
    <property type="project" value="UniProtKB-SubCell"/>
</dbReference>
<dbReference type="PANTHER" id="PTHR12928">
    <property type="entry name" value="FRG1 PROTEIN"/>
    <property type="match status" value="1"/>
</dbReference>
<keyword evidence="6" id="KW-1185">Reference proteome</keyword>
<dbReference type="SUPFAM" id="SSF50405">
    <property type="entry name" value="Actin-crosslinking proteins"/>
    <property type="match status" value="1"/>
</dbReference>
<dbReference type="AlphaFoldDB" id="A0A6G1G6C5"/>
<sequence length="266" mass="29671">MVKPLTFKGDKKTSSKKRKRDDAESSRTKGPNEQSVSKEESNVGDDTWVAVDSPSDISGPVIFILPTSPPSLLSSDAAGSIFNLKAENIIEGNPKTVEPDDVRQVWIASRVAGREEFSFKSSHGKYLSSDKYGLLSAMREAVGLEEGWAVQDADTPSRYVLRTGRSTFLAARDDIKGKTEIRADGAEKDDHQSAIIVRMQARFKPRLQVAKTEKAYEKISWRELEELVGRKLNDDEVRTLKKARRHGGFHEALLDVKVRGKHDKFA</sequence>
<gene>
    <name evidence="5 7" type="ORF">P152DRAFT_456971</name>
</gene>
<evidence type="ECO:0000256" key="3">
    <source>
        <dbReference type="ARBA" id="ARBA00023242"/>
    </source>
</evidence>
<dbReference type="GeneID" id="54419700"/>
<dbReference type="Pfam" id="PF06229">
    <property type="entry name" value="FRG1"/>
    <property type="match status" value="1"/>
</dbReference>
<feature type="region of interest" description="Disordered" evidence="4">
    <location>
        <begin position="1"/>
        <end position="52"/>
    </location>
</feature>
<evidence type="ECO:0008006" key="8">
    <source>
        <dbReference type="Google" id="ProtNLM"/>
    </source>
</evidence>
<dbReference type="CDD" id="cd23339">
    <property type="entry name" value="beta-trefoil_FSCN_fungal_FRG1-like"/>
    <property type="match status" value="1"/>
</dbReference>
<dbReference type="GO" id="GO:0071013">
    <property type="term" value="C:catalytic step 2 spliceosome"/>
    <property type="evidence" value="ECO:0007669"/>
    <property type="project" value="TreeGrafter"/>
</dbReference>
<name>A0A6G1G6C5_9PEZI</name>